<comment type="pathway">
    <text evidence="1">Lipid metabolism; fatty acid biosynthesis.</text>
</comment>
<dbReference type="GO" id="GO:0005739">
    <property type="term" value="C:mitochondrion"/>
    <property type="evidence" value="ECO:0007669"/>
    <property type="project" value="UniProtKB-ARBA"/>
</dbReference>
<dbReference type="HAMAP" id="MF_01217">
    <property type="entry name" value="Acyl_carrier"/>
    <property type="match status" value="1"/>
</dbReference>
<evidence type="ECO:0000256" key="2">
    <source>
        <dbReference type="ARBA" id="ARBA00010930"/>
    </source>
</evidence>
<dbReference type="eggNOG" id="KOG1748">
    <property type="taxonomic scope" value="Eukaryota"/>
</dbReference>
<dbReference type="NCBIfam" id="TIGR00517">
    <property type="entry name" value="acyl_carrier"/>
    <property type="match status" value="1"/>
</dbReference>
<dbReference type="PROSITE" id="PS00012">
    <property type="entry name" value="PHOSPHOPANTETHEINE"/>
    <property type="match status" value="1"/>
</dbReference>
<reference evidence="14" key="2">
    <citation type="submission" date="2018-04" db="EMBL/GenBank/DDBJ databases">
        <title>OnivRS2 (Oryza nivara Reference Sequence Version 2).</title>
        <authorList>
            <person name="Zhang J."/>
            <person name="Kudrna D."/>
            <person name="Lee S."/>
            <person name="Talag J."/>
            <person name="Rajasekar S."/>
            <person name="Welchert J."/>
            <person name="Hsing Y.-I."/>
            <person name="Wing R.A."/>
        </authorList>
    </citation>
    <scope>NUCLEOTIDE SEQUENCE [LARGE SCALE GENOMIC DNA]</scope>
    <source>
        <strain evidence="14">SL10</strain>
    </source>
</reference>
<keyword evidence="3 11" id="KW-0596">Phosphopantetheine</keyword>
<dbReference type="NCBIfam" id="NF002148">
    <property type="entry name" value="PRK00982.1-2"/>
    <property type="match status" value="1"/>
</dbReference>
<dbReference type="HOGENOM" id="CLU_925531_0_0_1"/>
<organism evidence="14">
    <name type="scientific">Oryza nivara</name>
    <name type="common">Indian wild rice</name>
    <name type="synonym">Oryza sativa f. spontanea</name>
    <dbReference type="NCBI Taxonomy" id="4536"/>
    <lineage>
        <taxon>Eukaryota</taxon>
        <taxon>Viridiplantae</taxon>
        <taxon>Streptophyta</taxon>
        <taxon>Embryophyta</taxon>
        <taxon>Tracheophyta</taxon>
        <taxon>Spermatophyta</taxon>
        <taxon>Magnoliopsida</taxon>
        <taxon>Liliopsida</taxon>
        <taxon>Poales</taxon>
        <taxon>Poaceae</taxon>
        <taxon>BOP clade</taxon>
        <taxon>Oryzoideae</taxon>
        <taxon>Oryzeae</taxon>
        <taxon>Oryzinae</taxon>
        <taxon>Oryza</taxon>
    </lineage>
</organism>
<dbReference type="Gramene" id="ONIVA03G18480.1">
    <property type="protein sequence ID" value="ONIVA03G18480.1"/>
    <property type="gene ID" value="ONIVA03G18480"/>
</dbReference>
<evidence type="ECO:0000313" key="15">
    <source>
        <dbReference type="Proteomes" id="UP000006591"/>
    </source>
</evidence>
<evidence type="ECO:0000256" key="12">
    <source>
        <dbReference type="SAM" id="MobiDB-lite"/>
    </source>
</evidence>
<accession>A0A0E0GMF9</accession>
<evidence type="ECO:0000256" key="10">
    <source>
        <dbReference type="ARBA" id="ARBA00063067"/>
    </source>
</evidence>
<evidence type="ECO:0000259" key="13">
    <source>
        <dbReference type="PROSITE" id="PS50075"/>
    </source>
</evidence>
<dbReference type="InterPro" id="IPR036736">
    <property type="entry name" value="ACP-like_sf"/>
</dbReference>
<reference evidence="14" key="1">
    <citation type="submission" date="2015-04" db="UniProtKB">
        <authorList>
            <consortium name="EnsemblPlants"/>
        </authorList>
    </citation>
    <scope>IDENTIFICATION</scope>
    <source>
        <strain evidence="14">SL10</strain>
    </source>
</reference>
<evidence type="ECO:0000256" key="8">
    <source>
        <dbReference type="ARBA" id="ARBA00023160"/>
    </source>
</evidence>
<comment type="function">
    <text evidence="9">Carrier of the growing fatty acid chain in fatty acid biosynthesis. May be involved in the synthesis of short and medium chain fatty acids. Accessory and non-catalytic subunit of the mitochondrial membrane respiratory chain NADH dehydrogenase (Complex I), which functions in the transfer of electrons from NADH to the respiratory chain.</text>
</comment>
<dbReference type="Gene3D" id="1.10.1200.10">
    <property type="entry name" value="ACP-like"/>
    <property type="match status" value="1"/>
</dbReference>
<dbReference type="InterPro" id="IPR006162">
    <property type="entry name" value="Ppantetheine_attach_site"/>
</dbReference>
<dbReference type="Proteomes" id="UP000006591">
    <property type="component" value="Chromosome 3"/>
</dbReference>
<evidence type="ECO:0000256" key="5">
    <source>
        <dbReference type="ARBA" id="ARBA00022553"/>
    </source>
</evidence>
<evidence type="ECO:0000256" key="9">
    <source>
        <dbReference type="ARBA" id="ARBA00057783"/>
    </source>
</evidence>
<evidence type="ECO:0000256" key="11">
    <source>
        <dbReference type="RuleBase" id="RU000722"/>
    </source>
</evidence>
<dbReference type="GO" id="GO:0031177">
    <property type="term" value="F:phosphopantetheine binding"/>
    <property type="evidence" value="ECO:0007669"/>
    <property type="project" value="InterPro"/>
</dbReference>
<dbReference type="EnsemblPlants" id="ONIVA03G18480.1">
    <property type="protein sequence ID" value="ONIVA03G18480.1"/>
    <property type="gene ID" value="ONIVA03G18480"/>
</dbReference>
<keyword evidence="6" id="KW-0276">Fatty acid metabolism</keyword>
<dbReference type="GO" id="GO:0000036">
    <property type="term" value="F:acyl carrier activity"/>
    <property type="evidence" value="ECO:0007669"/>
    <property type="project" value="TreeGrafter"/>
</dbReference>
<dbReference type="Pfam" id="PF00550">
    <property type="entry name" value="PP-binding"/>
    <property type="match status" value="1"/>
</dbReference>
<evidence type="ECO:0000256" key="6">
    <source>
        <dbReference type="ARBA" id="ARBA00022832"/>
    </source>
</evidence>
<dbReference type="STRING" id="4536.A0A0E0GMF9"/>
<evidence type="ECO:0000313" key="14">
    <source>
        <dbReference type="EnsemblPlants" id="ONIVA03G18480.1"/>
    </source>
</evidence>
<keyword evidence="15" id="KW-1185">Reference proteome</keyword>
<feature type="region of interest" description="Disordered" evidence="12">
    <location>
        <begin position="100"/>
        <end position="125"/>
    </location>
</feature>
<name>A0A0E0GMF9_ORYNI</name>
<dbReference type="InterPro" id="IPR009081">
    <property type="entry name" value="PP-bd_ACP"/>
</dbReference>
<dbReference type="SMART" id="SM00823">
    <property type="entry name" value="PKS_PP"/>
    <property type="match status" value="1"/>
</dbReference>
<dbReference type="InterPro" id="IPR020806">
    <property type="entry name" value="PKS_PP-bd"/>
</dbReference>
<keyword evidence="8 11" id="KW-0275">Fatty acid biosynthesis</keyword>
<dbReference type="PANTHER" id="PTHR20863">
    <property type="entry name" value="ACYL CARRIER PROTEIN"/>
    <property type="match status" value="1"/>
</dbReference>
<keyword evidence="7" id="KW-0443">Lipid metabolism</keyword>
<protein>
    <recommendedName>
        <fullName evidence="11">Acyl carrier protein</fullName>
    </recommendedName>
</protein>
<feature type="domain" description="Carrier" evidence="13">
    <location>
        <begin position="184"/>
        <end position="260"/>
    </location>
</feature>
<keyword evidence="5" id="KW-0597">Phosphoprotein</keyword>
<dbReference type="GO" id="GO:0000035">
    <property type="term" value="F:acyl binding"/>
    <property type="evidence" value="ECO:0007669"/>
    <property type="project" value="TreeGrafter"/>
</dbReference>
<comment type="similarity">
    <text evidence="2">Belongs to the acyl carrier protein (ACP) family.</text>
</comment>
<dbReference type="PANTHER" id="PTHR20863:SF75">
    <property type="entry name" value="ACYL CARRIER PROTEIN"/>
    <property type="match status" value="1"/>
</dbReference>
<dbReference type="FunFam" id="1.10.1200.10:FF:000003">
    <property type="entry name" value="Acyl carrier protein"/>
    <property type="match status" value="1"/>
</dbReference>
<sequence>MAGARSLLLRHLRVAVAPSSSSPVASLSPVVVLREALCGRQWMSSEEAKGSFLDKAEVTERIVKPIYNRKENIHTIILYQKRASIAISSLISSPHSAAAANPSLLSRRRRRSPPGSSEPPPPPQFLSRMAGARSLLLRHLRVAVAPSSSSPAASLRPVVALREALCARRWMSSEEAKGSFLDKAEVTERIVKVVRNFQKIDDPAKVTPDAHFKNDLGLDSLDAVEVVMALEEEFGFEIPDNEADKIDSIKPAILYGDFAGYQRMHKSQAEEQLVWTGTATRLNLATTSAIELVHECVMSMP</sequence>
<proteinExistence type="inferred from homology"/>
<keyword evidence="4 11" id="KW-0444">Lipid biosynthesis</keyword>
<comment type="subunit">
    <text evidence="10">Complex I is composed of at least 49 different subunits.</text>
</comment>
<dbReference type="InterPro" id="IPR003231">
    <property type="entry name" value="ACP"/>
</dbReference>
<evidence type="ECO:0000256" key="1">
    <source>
        <dbReference type="ARBA" id="ARBA00005194"/>
    </source>
</evidence>
<dbReference type="PROSITE" id="PS50075">
    <property type="entry name" value="CARRIER"/>
    <property type="match status" value="1"/>
</dbReference>
<evidence type="ECO:0000256" key="3">
    <source>
        <dbReference type="ARBA" id="ARBA00022450"/>
    </source>
</evidence>
<dbReference type="SUPFAM" id="SSF47336">
    <property type="entry name" value="ACP-like"/>
    <property type="match status" value="1"/>
</dbReference>
<evidence type="ECO:0000256" key="4">
    <source>
        <dbReference type="ARBA" id="ARBA00022516"/>
    </source>
</evidence>
<dbReference type="AlphaFoldDB" id="A0A0E0GMF9"/>
<evidence type="ECO:0000256" key="7">
    <source>
        <dbReference type="ARBA" id="ARBA00023098"/>
    </source>
</evidence>